<keyword evidence="1" id="KW-0540">Nuclease</keyword>
<proteinExistence type="predicted"/>
<keyword evidence="1" id="KW-0255">Endonuclease</keyword>
<dbReference type="Proteomes" id="UP001056778">
    <property type="component" value="Chromosome 2"/>
</dbReference>
<keyword evidence="1" id="KW-0378">Hydrolase</keyword>
<reference evidence="1" key="1">
    <citation type="submission" date="2022-04" db="EMBL/GenBank/DDBJ databases">
        <title>Chromosome-scale genome assembly of Holotrichia oblita Faldermann.</title>
        <authorList>
            <person name="Rongchong L."/>
        </authorList>
    </citation>
    <scope>NUCLEOTIDE SEQUENCE</scope>
    <source>
        <strain evidence="1">81SQS9</strain>
    </source>
</reference>
<gene>
    <name evidence="1" type="ORF">MML48_2g00012387</name>
</gene>
<dbReference type="EMBL" id="CM043016">
    <property type="protein sequence ID" value="KAI4469197.1"/>
    <property type="molecule type" value="Genomic_DNA"/>
</dbReference>
<evidence type="ECO:0000313" key="2">
    <source>
        <dbReference type="Proteomes" id="UP001056778"/>
    </source>
</evidence>
<sequence length="236" mass="27479">MLTVQERIEIVLICGENTSHRVVANIFNERHSGKNMQQSTVSRIMALKPWNVRSLHGKECELISEFEETGLTILCISETKMKAQWERVLDDHILLTTSNISRWEAVSERVLVVELKDSKEKMMTIISVYGPNDNDKSEEKDKFWEELTLTSEDVRGTLFIAGDFNSRVGKNNDRYKAVLGQHREETRNDNGKRMLDFCLNHRLLVTNSFFKHKDIHKYTRVQHNKGEHSIIDYVLT</sequence>
<name>A0ACB9TQX3_HOLOL</name>
<accession>A0ACB9TQX3</accession>
<evidence type="ECO:0000313" key="1">
    <source>
        <dbReference type="EMBL" id="KAI4469197.1"/>
    </source>
</evidence>
<organism evidence="1 2">
    <name type="scientific">Holotrichia oblita</name>
    <name type="common">Chafer beetle</name>
    <dbReference type="NCBI Taxonomy" id="644536"/>
    <lineage>
        <taxon>Eukaryota</taxon>
        <taxon>Metazoa</taxon>
        <taxon>Ecdysozoa</taxon>
        <taxon>Arthropoda</taxon>
        <taxon>Hexapoda</taxon>
        <taxon>Insecta</taxon>
        <taxon>Pterygota</taxon>
        <taxon>Neoptera</taxon>
        <taxon>Endopterygota</taxon>
        <taxon>Coleoptera</taxon>
        <taxon>Polyphaga</taxon>
        <taxon>Scarabaeiformia</taxon>
        <taxon>Scarabaeidae</taxon>
        <taxon>Melolonthinae</taxon>
        <taxon>Holotrichia</taxon>
    </lineage>
</organism>
<keyword evidence="2" id="KW-1185">Reference proteome</keyword>
<protein>
    <submittedName>
        <fullName evidence="1">Endonuclease/exonuclease/phosphatase superfamily</fullName>
    </submittedName>
</protein>
<comment type="caution">
    <text evidence="1">The sequence shown here is derived from an EMBL/GenBank/DDBJ whole genome shotgun (WGS) entry which is preliminary data.</text>
</comment>